<dbReference type="Pfam" id="PF13751">
    <property type="entry name" value="DDE_Tnp_1_6"/>
    <property type="match status" value="1"/>
</dbReference>
<evidence type="ECO:0000259" key="3">
    <source>
        <dbReference type="Pfam" id="PF13751"/>
    </source>
</evidence>
<comment type="caution">
    <text evidence="4">The sequence shown here is derived from an EMBL/GenBank/DDBJ whole genome shotgun (WGS) entry which is preliminary data.</text>
</comment>
<evidence type="ECO:0000256" key="1">
    <source>
        <dbReference type="SAM" id="MobiDB-lite"/>
    </source>
</evidence>
<gene>
    <name evidence="4" type="ORF">BN580_00432</name>
</gene>
<feature type="domain" description="Transposase DDE" evidence="3">
    <location>
        <begin position="342"/>
        <end position="460"/>
    </location>
</feature>
<dbReference type="EMBL" id="CBFW010000436">
    <property type="protein sequence ID" value="CDC77432.1"/>
    <property type="molecule type" value="Genomic_DNA"/>
</dbReference>
<dbReference type="Proteomes" id="UP000017938">
    <property type="component" value="Unassembled WGS sequence"/>
</dbReference>
<dbReference type="InterPro" id="IPR008490">
    <property type="entry name" value="Transposase_InsH_N"/>
</dbReference>
<accession>R6V3T5</accession>
<sequence length="488" mass="57691">MERGIYEIVDTESLVPAEHLLRKIDAAINWDKLYDMVEPLYCEDNGRPSIDPVVLFKMVLIQHLYGLPSLRRTAEEVRANIYYRWFLGYRLQEETPHFSTVSYNFKHRFTPETANQIFDWILSEIAEAGYLYTYTVFIDGTHIKANANNKKVVKEEVEVEAKRYAKELMEEVNADREAHGKKPFDTEDDEDDNNTPEPSKKKRDNTSKKKLKKRKKEAKKKTVTKSTTDPDAGMFVKGDHKKQMAYEAHTACNQHGYVLEVEVTPGNVHDSVAFDDVYDRLVEKHPEVKTVVADSAYKTPHICKKVFEDGRVLYAPYTRPKTMEGGHEWWKYVYDEYYDCIICPEYQILNYSTTNREGYREYKSNPQVCANCPTREKCTRNKDFIKTVTQHIWKPYVDMAEELRYTERHRRYYKMRKETIERVFADAKEKHGMRYTRYTGLAQVTNWVRLKFATMNLKKFAIRKWEDTHNLLQILIFWPKYAQNPSLA</sequence>
<dbReference type="NCBIfam" id="NF033551">
    <property type="entry name" value="transpos_IS1182"/>
    <property type="match status" value="1"/>
</dbReference>
<evidence type="ECO:0000313" key="5">
    <source>
        <dbReference type="Proteomes" id="UP000017938"/>
    </source>
</evidence>
<dbReference type="InterPro" id="IPR047629">
    <property type="entry name" value="IS1182_transpos"/>
</dbReference>
<dbReference type="Pfam" id="PF05598">
    <property type="entry name" value="DUF772"/>
    <property type="match status" value="1"/>
</dbReference>
<reference evidence="4" key="1">
    <citation type="submission" date="2012-11" db="EMBL/GenBank/DDBJ databases">
        <title>Dependencies among metagenomic species, viruses, plasmids and units of genetic variation.</title>
        <authorList>
            <person name="Nielsen H.B."/>
            <person name="Almeida M."/>
            <person name="Juncker A.S."/>
            <person name="Rasmussen S."/>
            <person name="Li J."/>
            <person name="Sunagawa S."/>
            <person name="Plichta D."/>
            <person name="Gautier L."/>
            <person name="Le Chatelier E."/>
            <person name="Peletier E."/>
            <person name="Bonde I."/>
            <person name="Nielsen T."/>
            <person name="Manichanh C."/>
            <person name="Arumugam M."/>
            <person name="Batto J."/>
            <person name="Santos M.B.Q.D."/>
            <person name="Blom N."/>
            <person name="Borruel N."/>
            <person name="Burgdorf K.S."/>
            <person name="Boumezbeur F."/>
            <person name="Casellas F."/>
            <person name="Dore J."/>
            <person name="Guarner F."/>
            <person name="Hansen T."/>
            <person name="Hildebrand F."/>
            <person name="Kaas R.S."/>
            <person name="Kennedy S."/>
            <person name="Kristiansen K."/>
            <person name="Kultima J.R."/>
            <person name="Leonard P."/>
            <person name="Levenez F."/>
            <person name="Lund O."/>
            <person name="Moumen B."/>
            <person name="Le Paslier D."/>
            <person name="Pons N."/>
            <person name="Pedersen O."/>
            <person name="Prifti E."/>
            <person name="Qin J."/>
            <person name="Raes J."/>
            <person name="Tap J."/>
            <person name="Tims S."/>
            <person name="Ussery D.W."/>
            <person name="Yamada T."/>
            <person name="MetaHit consortium"/>
            <person name="Renault P."/>
            <person name="Sicheritz-Ponten T."/>
            <person name="Bork P."/>
            <person name="Wang J."/>
            <person name="Brunak S."/>
            <person name="Ehrlich S.D."/>
        </authorList>
    </citation>
    <scope>NUCLEOTIDE SEQUENCE [LARGE SCALE GENOMIC DNA]</scope>
</reference>
<dbReference type="PANTHER" id="PTHR33408">
    <property type="entry name" value="TRANSPOSASE"/>
    <property type="match status" value="1"/>
</dbReference>
<feature type="region of interest" description="Disordered" evidence="1">
    <location>
        <begin position="170"/>
        <end position="235"/>
    </location>
</feature>
<feature type="compositionally biased region" description="Basic residues" evidence="1">
    <location>
        <begin position="200"/>
        <end position="223"/>
    </location>
</feature>
<proteinExistence type="predicted"/>
<dbReference type="PANTHER" id="PTHR33408:SF2">
    <property type="entry name" value="TRANSPOSASE DDE DOMAIN-CONTAINING PROTEIN"/>
    <property type="match status" value="1"/>
</dbReference>
<protein>
    <submittedName>
        <fullName evidence="4">Transposase IS4 family protein</fullName>
    </submittedName>
</protein>
<feature type="domain" description="Transposase InsH N-terminal" evidence="2">
    <location>
        <begin position="11"/>
        <end position="106"/>
    </location>
</feature>
<feature type="compositionally biased region" description="Basic and acidic residues" evidence="1">
    <location>
        <begin position="170"/>
        <end position="185"/>
    </location>
</feature>
<name>R6V3T5_9BACT</name>
<evidence type="ECO:0000259" key="2">
    <source>
        <dbReference type="Pfam" id="PF05598"/>
    </source>
</evidence>
<dbReference type="InterPro" id="IPR025668">
    <property type="entry name" value="Tnp_DDE_dom"/>
</dbReference>
<evidence type="ECO:0000313" key="4">
    <source>
        <dbReference type="EMBL" id="CDC77432.1"/>
    </source>
</evidence>
<dbReference type="AlphaFoldDB" id="R6V3T5"/>
<organism evidence="4 5">
    <name type="scientific">Candidatus Colimorpha enterica</name>
    <dbReference type="NCBI Taxonomy" id="3083063"/>
    <lineage>
        <taxon>Bacteria</taxon>
        <taxon>Pseudomonadati</taxon>
        <taxon>Bacteroidota</taxon>
        <taxon>Bacteroidia</taxon>
        <taxon>Bacteroidales</taxon>
        <taxon>Candidatus Colimorpha</taxon>
    </lineage>
</organism>